<accession>A0ACC0H3B9</accession>
<name>A0ACC0H3B9_9ERIC</name>
<evidence type="ECO:0000313" key="1">
    <source>
        <dbReference type="EMBL" id="KAI8007983.1"/>
    </source>
</evidence>
<protein>
    <submittedName>
        <fullName evidence="1">40S ribosomal protein S23</fullName>
    </submittedName>
</protein>
<evidence type="ECO:0000313" key="2">
    <source>
        <dbReference type="Proteomes" id="UP001060215"/>
    </source>
</evidence>
<organism evidence="1 2">
    <name type="scientific">Camellia lanceoleosa</name>
    <dbReference type="NCBI Taxonomy" id="1840588"/>
    <lineage>
        <taxon>Eukaryota</taxon>
        <taxon>Viridiplantae</taxon>
        <taxon>Streptophyta</taxon>
        <taxon>Embryophyta</taxon>
        <taxon>Tracheophyta</taxon>
        <taxon>Spermatophyta</taxon>
        <taxon>Magnoliopsida</taxon>
        <taxon>eudicotyledons</taxon>
        <taxon>Gunneridae</taxon>
        <taxon>Pentapetalae</taxon>
        <taxon>asterids</taxon>
        <taxon>Ericales</taxon>
        <taxon>Theaceae</taxon>
        <taxon>Camellia</taxon>
    </lineage>
</organism>
<keyword evidence="2" id="KW-1185">Reference proteome</keyword>
<keyword evidence="1" id="KW-0689">Ribosomal protein</keyword>
<reference evidence="1 2" key="1">
    <citation type="journal article" date="2022" name="Plant J.">
        <title>Chromosome-level genome of Camellia lanceoleosa provides a valuable resource for understanding genome evolution and self-incompatibility.</title>
        <authorList>
            <person name="Gong W."/>
            <person name="Xiao S."/>
            <person name="Wang L."/>
            <person name="Liao Z."/>
            <person name="Chang Y."/>
            <person name="Mo W."/>
            <person name="Hu G."/>
            <person name="Li W."/>
            <person name="Zhao G."/>
            <person name="Zhu H."/>
            <person name="Hu X."/>
            <person name="Ji K."/>
            <person name="Xiang X."/>
            <person name="Song Q."/>
            <person name="Yuan D."/>
            <person name="Jin S."/>
            <person name="Zhang L."/>
        </authorList>
    </citation>
    <scope>NUCLEOTIDE SEQUENCE [LARGE SCALE GENOMIC DNA]</scope>
    <source>
        <strain evidence="1">SQ_2022a</strain>
    </source>
</reference>
<proteinExistence type="predicted"/>
<gene>
    <name evidence="1" type="ORF">LOK49_LG07G00948</name>
</gene>
<comment type="caution">
    <text evidence="1">The sequence shown here is derived from an EMBL/GenBank/DDBJ whole genome shotgun (WGS) entry which is preliminary data.</text>
</comment>
<dbReference type="EMBL" id="CM045764">
    <property type="protein sequence ID" value="KAI8007983.1"/>
    <property type="molecule type" value="Genomic_DNA"/>
</dbReference>
<keyword evidence="1" id="KW-0687">Ribonucleoprotein</keyword>
<sequence>MKTWKSRRKVKVREAGTDWGWGIVINVVKKPPAALGTLPPALSSSHGISYIVDTLLHCSIGSSENGSRPKPCPPRPGENGEMHVGDRTYYMCGSPDHFIRDCPAASSPYPMLQTGNSMFPGAMSGYASPFWNSNPLPPIRPFTNMYGNSGMMPFNSGMVPSSPFAVPPYMPSMYGGLPVPSFEIVKTDGSFQMRILGVLNYKKQSVPNSAIRKCARVQLIRNGKKIAAFVPIDGCLNYIEENDEVLIAGFGRKEKPRS</sequence>
<dbReference type="Proteomes" id="UP001060215">
    <property type="component" value="Chromosome 7"/>
</dbReference>